<proteinExistence type="predicted"/>
<organism evidence="3 4">
    <name type="scientific">Paenibacillus popilliae ATCC 14706</name>
    <dbReference type="NCBI Taxonomy" id="1212764"/>
    <lineage>
        <taxon>Bacteria</taxon>
        <taxon>Bacillati</taxon>
        <taxon>Bacillota</taxon>
        <taxon>Bacilli</taxon>
        <taxon>Bacillales</taxon>
        <taxon>Paenibacillaceae</taxon>
        <taxon>Paenibacillus</taxon>
    </lineage>
</organism>
<dbReference type="PANTHER" id="PTHR33607:SF2">
    <property type="entry name" value="ENDONUCLEASE-1"/>
    <property type="match status" value="1"/>
</dbReference>
<dbReference type="Pfam" id="PF04231">
    <property type="entry name" value="Endonuclease_1"/>
    <property type="match status" value="1"/>
</dbReference>
<protein>
    <submittedName>
        <fullName evidence="3">Endonuclease I</fullName>
    </submittedName>
</protein>
<feature type="non-terminal residue" evidence="3">
    <location>
        <position position="1"/>
    </location>
</feature>
<dbReference type="Proteomes" id="UP000029453">
    <property type="component" value="Unassembled WGS sequence"/>
</dbReference>
<evidence type="ECO:0000313" key="3">
    <source>
        <dbReference type="EMBL" id="GAC43735.1"/>
    </source>
</evidence>
<dbReference type="InterPro" id="IPR007346">
    <property type="entry name" value="Endonuclease-I"/>
</dbReference>
<dbReference type="InterPro" id="IPR044925">
    <property type="entry name" value="His-Me_finger_sf"/>
</dbReference>
<gene>
    <name evidence="3" type="ORF">PPOP_3135</name>
</gene>
<keyword evidence="2" id="KW-0378">Hydrolase</keyword>
<dbReference type="GO" id="GO:0016787">
    <property type="term" value="F:hydrolase activity"/>
    <property type="evidence" value="ECO:0007669"/>
    <property type="project" value="UniProtKB-KW"/>
</dbReference>
<dbReference type="EMBL" id="BALG01000244">
    <property type="protein sequence ID" value="GAC43735.1"/>
    <property type="molecule type" value="Genomic_DNA"/>
</dbReference>
<keyword evidence="3" id="KW-0255">Endonuclease</keyword>
<dbReference type="PANTHER" id="PTHR33607">
    <property type="entry name" value="ENDONUCLEASE-1"/>
    <property type="match status" value="1"/>
</dbReference>
<name>M9LKC2_PAEPP</name>
<dbReference type="GO" id="GO:0004519">
    <property type="term" value="F:endonuclease activity"/>
    <property type="evidence" value="ECO:0007669"/>
    <property type="project" value="UniProtKB-KW"/>
</dbReference>
<evidence type="ECO:0000313" key="4">
    <source>
        <dbReference type="Proteomes" id="UP000029453"/>
    </source>
</evidence>
<evidence type="ECO:0000256" key="1">
    <source>
        <dbReference type="ARBA" id="ARBA00022722"/>
    </source>
</evidence>
<reference evidence="3 4" key="1">
    <citation type="submission" date="2012-10" db="EMBL/GenBank/DDBJ databases">
        <title>Draft Genome Sequence of Paenibacillus popilliae ATCC 14706T.</title>
        <authorList>
            <person name="Iiyama K."/>
            <person name="Mori K."/>
            <person name="Mon H."/>
            <person name="Chieda Y."/>
            <person name="Lee J.M."/>
            <person name="Kusakabe T."/>
            <person name="Tashiro K."/>
            <person name="Asano S."/>
            <person name="Yasunaga-Aoki C."/>
            <person name="Shimizu S."/>
        </authorList>
    </citation>
    <scope>NUCLEOTIDE SEQUENCE [LARGE SCALE GENOMIC DNA]</scope>
    <source>
        <strain evidence="3 4">ATCC 14706</strain>
    </source>
</reference>
<dbReference type="AlphaFoldDB" id="M9LKC2"/>
<comment type="caution">
    <text evidence="3">The sequence shown here is derived from an EMBL/GenBank/DDBJ whole genome shotgun (WGS) entry which is preliminary data.</text>
</comment>
<evidence type="ECO:0000256" key="2">
    <source>
        <dbReference type="ARBA" id="ARBA00022801"/>
    </source>
</evidence>
<dbReference type="SUPFAM" id="SSF54060">
    <property type="entry name" value="His-Me finger endonucleases"/>
    <property type="match status" value="1"/>
</dbReference>
<keyword evidence="4" id="KW-1185">Reference proteome</keyword>
<keyword evidence="1" id="KW-0540">Nuclease</keyword>
<dbReference type="RefSeq" id="WP_006287435.1">
    <property type="nucleotide sequence ID" value="NZ_BALG01000244.1"/>
</dbReference>
<sequence length="163" mass="18774">LQMSCFHPSLAMHPERMLPGCRDWNSFDGNMVSYSSIDLSTTDSKALFRSLNELLTHTHENQLNYGSSGQHLKTWVDLHSDGTFRSIYSGKEADPVSVLKEDQQFLQQKDVTSEGGLPLNIEHVVPQSYFNKREPMRGDLHHLFYCEIDCNSYRGNKVYDEVW</sequence>
<accession>M9LKC2</accession>